<dbReference type="EMBL" id="UINC01074324">
    <property type="protein sequence ID" value="SVC11402.1"/>
    <property type="molecule type" value="Genomic_DNA"/>
</dbReference>
<accession>A0A382JJ87</accession>
<dbReference type="GO" id="GO:0046912">
    <property type="term" value="F:acyltransferase activity, acyl groups converted into alkyl on transfer"/>
    <property type="evidence" value="ECO:0007669"/>
    <property type="project" value="InterPro"/>
</dbReference>
<dbReference type="Pfam" id="PF00285">
    <property type="entry name" value="Citrate_synt"/>
    <property type="match status" value="1"/>
</dbReference>
<protein>
    <recommendedName>
        <fullName evidence="2">Citrate (Si)-synthase</fullName>
    </recommendedName>
</protein>
<organism evidence="1">
    <name type="scientific">marine metagenome</name>
    <dbReference type="NCBI Taxonomy" id="408172"/>
    <lineage>
        <taxon>unclassified sequences</taxon>
        <taxon>metagenomes</taxon>
        <taxon>ecological metagenomes</taxon>
    </lineage>
</organism>
<dbReference type="Gene3D" id="1.10.580.10">
    <property type="entry name" value="Citrate Synthase, domain 1"/>
    <property type="match status" value="1"/>
</dbReference>
<feature type="non-terminal residue" evidence="1">
    <location>
        <position position="177"/>
    </location>
</feature>
<dbReference type="PANTHER" id="PTHR42871">
    <property type="entry name" value="CITRATE SYNTHASE"/>
    <property type="match status" value="1"/>
</dbReference>
<dbReference type="InterPro" id="IPR002020">
    <property type="entry name" value="Citrate_synthase"/>
</dbReference>
<reference evidence="1" key="1">
    <citation type="submission" date="2018-05" db="EMBL/GenBank/DDBJ databases">
        <authorList>
            <person name="Lanie J.A."/>
            <person name="Ng W.-L."/>
            <person name="Kazmierczak K.M."/>
            <person name="Andrzejewski T.M."/>
            <person name="Davidsen T.M."/>
            <person name="Wayne K.J."/>
            <person name="Tettelin H."/>
            <person name="Glass J.I."/>
            <person name="Rusch D."/>
            <person name="Podicherti R."/>
            <person name="Tsui H.-C.T."/>
            <person name="Winkler M.E."/>
        </authorList>
    </citation>
    <scope>NUCLEOTIDE SEQUENCE</scope>
</reference>
<dbReference type="SUPFAM" id="SSF48256">
    <property type="entry name" value="Citrate synthase"/>
    <property type="match status" value="1"/>
</dbReference>
<name>A0A382JJ87_9ZZZZ</name>
<sequence>MTDNAKLTLGDETVDLPVIVGSENEHAIDISKLRAQSGYITLDGGYGNTGACQSAITYIDGDKGILRYRGIPIEQLAEHSSFLEVSYLLIWGKLPNATELADFSELMTEHSFLREQLRHHFEGFPPGSPPMAVLSAVLNSMACFYPELLEAEDVDVFQGGAARIMSKVRTIAAYAYK</sequence>
<dbReference type="Gene3D" id="2.20.28.60">
    <property type="match status" value="1"/>
</dbReference>
<gene>
    <name evidence="1" type="ORF">METZ01_LOCUS264256</name>
</gene>
<proteinExistence type="predicted"/>
<evidence type="ECO:0008006" key="2">
    <source>
        <dbReference type="Google" id="ProtNLM"/>
    </source>
</evidence>
<dbReference type="InterPro" id="IPR016142">
    <property type="entry name" value="Citrate_synth-like_lrg_a-sub"/>
</dbReference>
<dbReference type="PANTHER" id="PTHR42871:SF1">
    <property type="entry name" value="CITRATE SYNTHASE"/>
    <property type="match status" value="1"/>
</dbReference>
<evidence type="ECO:0000313" key="1">
    <source>
        <dbReference type="EMBL" id="SVC11402.1"/>
    </source>
</evidence>
<dbReference type="InterPro" id="IPR036969">
    <property type="entry name" value="Citrate_synthase_sf"/>
</dbReference>
<dbReference type="AlphaFoldDB" id="A0A382JJ87"/>